<comment type="caution">
    <text evidence="1">The sequence shown here is derived from an EMBL/GenBank/DDBJ whole genome shotgun (WGS) entry which is preliminary data.</text>
</comment>
<organism evidence="1 2">
    <name type="scientific">Rhizoctonia solani</name>
    <dbReference type="NCBI Taxonomy" id="456999"/>
    <lineage>
        <taxon>Eukaryota</taxon>
        <taxon>Fungi</taxon>
        <taxon>Dikarya</taxon>
        <taxon>Basidiomycota</taxon>
        <taxon>Agaricomycotina</taxon>
        <taxon>Agaricomycetes</taxon>
        <taxon>Cantharellales</taxon>
        <taxon>Ceratobasidiaceae</taxon>
        <taxon>Rhizoctonia</taxon>
    </lineage>
</organism>
<gene>
    <name evidence="1" type="ORF">RDB_LOCUS146236</name>
</gene>
<proteinExistence type="predicted"/>
<name>A0A8H3BKG8_9AGAM</name>
<dbReference type="AlphaFoldDB" id="A0A8H3BKG8"/>
<evidence type="ECO:0000313" key="1">
    <source>
        <dbReference type="EMBL" id="CAE6458791.1"/>
    </source>
</evidence>
<dbReference type="Proteomes" id="UP000663841">
    <property type="component" value="Unassembled WGS sequence"/>
</dbReference>
<reference evidence="1" key="1">
    <citation type="submission" date="2021-01" db="EMBL/GenBank/DDBJ databases">
        <authorList>
            <person name="Kaushik A."/>
        </authorList>
    </citation>
    <scope>NUCLEOTIDE SEQUENCE</scope>
    <source>
        <strain evidence="1">AG3-T5</strain>
    </source>
</reference>
<protein>
    <submittedName>
        <fullName evidence="1">Uncharacterized protein</fullName>
    </submittedName>
</protein>
<accession>A0A8H3BKG8</accession>
<dbReference type="EMBL" id="CAJMWW010000225">
    <property type="protein sequence ID" value="CAE6458791.1"/>
    <property type="molecule type" value="Genomic_DNA"/>
</dbReference>
<sequence length="135" mass="15182">MGTPGYLAYRYEGKYHREYISGSAYPTGHGRDILMMIPRSPAALEKWIAKVTSDMDEESDSDVCTDASWTLGDLWSPWTLDNRVLTVNGILHFKFDNLPRVRASGSKLGFADYLEGPEDSLQPEIPEECLTSLTF</sequence>
<evidence type="ECO:0000313" key="2">
    <source>
        <dbReference type="Proteomes" id="UP000663841"/>
    </source>
</evidence>